<dbReference type="Gene3D" id="3.30.40.10">
    <property type="entry name" value="Zinc/RING finger domain, C3HC4 (zinc finger)"/>
    <property type="match status" value="1"/>
</dbReference>
<evidence type="ECO:0000256" key="1">
    <source>
        <dbReference type="ARBA" id="ARBA00004123"/>
    </source>
</evidence>
<evidence type="ECO:0000313" key="15">
    <source>
        <dbReference type="EMBL" id="KAK2903575.1"/>
    </source>
</evidence>
<dbReference type="Pfam" id="PF00013">
    <property type="entry name" value="KH_1"/>
    <property type="match status" value="2"/>
</dbReference>
<keyword evidence="6 11" id="KW-0863">Zinc-finger</keyword>
<feature type="compositionally biased region" description="Gly residues" evidence="12">
    <location>
        <begin position="350"/>
        <end position="360"/>
    </location>
</feature>
<dbReference type="GO" id="GO:0005634">
    <property type="term" value="C:nucleus"/>
    <property type="evidence" value="ECO:0007669"/>
    <property type="project" value="UniProtKB-SubCell"/>
</dbReference>
<keyword evidence="9" id="KW-0539">Nucleus</keyword>
<dbReference type="PANTHER" id="PTHR23285">
    <property type="entry name" value="RING FINGER AND KH DOMAIN CONTAINING PROTEIN 1"/>
    <property type="match status" value="1"/>
</dbReference>
<dbReference type="PANTHER" id="PTHR23285:SF2">
    <property type="entry name" value="RNA-BINDING PROTEIN MEX3A"/>
    <property type="match status" value="1"/>
</dbReference>
<dbReference type="GO" id="GO:0004672">
    <property type="term" value="F:protein kinase activity"/>
    <property type="evidence" value="ECO:0007669"/>
    <property type="project" value="InterPro"/>
</dbReference>
<dbReference type="AlphaFoldDB" id="A0AA88Q436"/>
<keyword evidence="8 10" id="KW-0694">RNA-binding</keyword>
<dbReference type="SUPFAM" id="SSF54791">
    <property type="entry name" value="Eukaryotic type KH-domain (KH-domain type I)"/>
    <property type="match status" value="2"/>
</dbReference>
<dbReference type="FunFam" id="3.30.1370.10:FF:000012">
    <property type="entry name" value="Mex-3 RNA-binding family member D"/>
    <property type="match status" value="1"/>
</dbReference>
<comment type="caution">
    <text evidence="15">The sequence shown here is derived from an EMBL/GenBank/DDBJ whole genome shotgun (WGS) entry which is preliminary data.</text>
</comment>
<evidence type="ECO:0000256" key="2">
    <source>
        <dbReference type="ARBA" id="ARBA00004496"/>
    </source>
</evidence>
<sequence length="793" mass="85745">MASSCNKCGLMKNYYGSLPFKCKCDPEEEVSPFSLMNNALVALNSNSVMPRNGAMTRTHRDLERGIQTYQRVVMRNGRAVETEEYRSLNHSNVVKLLAEPWLDSQGMWNIPLELISGKTLEKLMFSPQSNMELTKPIMITIIKGMCEGLTYMHSKNIVHQDLKPDNIMVEYNTYRAVIIDLGLARFQKNGFCFGVEGGNLCYSAPEIFQGKYRDQYSDVWAMGKIIAELLIVPRARLPPTISTVYVFGAMGMNPYGFPISRMVDRRGIMRTVSSEVETRMVFVQAMPSLLVLAGIMEKNGGYGGDLAGSGFGSEGLLVPPEEEEDDSRALRVALGQLSLLGLGEGEDGAPAGGGGGGGGVQDRSNNNHHNHIPADSGMLQGKNKLCALYESSPTETKGRGCNITECVPVPSSEHVAEIVGRQGCKIKALRAKTNTYIKTPVRGEEPVFLITGRKEDVALARREIISAAEHFSMLRASRNKLGVSFSGSPPAPLPGQTTIQVRVPYRVVGLVVGPKGSTIKRIQQQTCTYIVTPSRDRDPVFEITGSPGNAERAREEIEAHIAFRTGGLHDHNNENDCLGPDSGNGGLESRLQQVWGLQGAPRKPLASSYRQNFSDAMVGSSGGGGGGGGGIYSKGDFTNHSSGDKPCSYFGSEGTQSWGDPDYPKQVAYYAQQRSKSFGGLPLPLTRLSPGLPEPCGTGNSNAVGSPHAQARRAHSEPTAATVAFTGRLPVPDSPPAVARDCMTCFESKVTAALVPCGHNLFCMECAIRICELNHPECPVCHTLVTQAIRIFS</sequence>
<dbReference type="SMART" id="SM00220">
    <property type="entry name" value="S_TKc"/>
    <property type="match status" value="1"/>
</dbReference>
<evidence type="ECO:0000256" key="9">
    <source>
        <dbReference type="ARBA" id="ARBA00023242"/>
    </source>
</evidence>
<evidence type="ECO:0000259" key="14">
    <source>
        <dbReference type="PROSITE" id="PS50089"/>
    </source>
</evidence>
<reference evidence="15" key="1">
    <citation type="submission" date="2023-08" db="EMBL/GenBank/DDBJ databases">
        <title>Chromosome-level Genome Assembly of mud carp (Cirrhinus molitorella).</title>
        <authorList>
            <person name="Liu H."/>
        </authorList>
    </citation>
    <scope>NUCLEOTIDE SEQUENCE</scope>
    <source>
        <strain evidence="15">Prfri</strain>
        <tissue evidence="15">Muscle</tissue>
    </source>
</reference>
<dbReference type="InterPro" id="IPR013083">
    <property type="entry name" value="Znf_RING/FYVE/PHD"/>
</dbReference>
<dbReference type="CDD" id="cd22423">
    <property type="entry name" value="KH-I_MEX3_rpt1"/>
    <property type="match status" value="1"/>
</dbReference>
<evidence type="ECO:0000256" key="6">
    <source>
        <dbReference type="ARBA" id="ARBA00022771"/>
    </source>
</evidence>
<feature type="domain" description="Protein kinase" evidence="13">
    <location>
        <begin position="1"/>
        <end position="291"/>
    </location>
</feature>
<evidence type="ECO:0008006" key="17">
    <source>
        <dbReference type="Google" id="ProtNLM"/>
    </source>
</evidence>
<evidence type="ECO:0000256" key="8">
    <source>
        <dbReference type="ARBA" id="ARBA00022884"/>
    </source>
</evidence>
<accession>A0AA88Q436</accession>
<gene>
    <name evidence="15" type="ORF">Q8A67_008288</name>
</gene>
<keyword evidence="16" id="KW-1185">Reference proteome</keyword>
<dbReference type="InterPro" id="IPR047228">
    <property type="entry name" value="KH-I_MEX3_rpt1"/>
</dbReference>
<feature type="region of interest" description="Disordered" evidence="12">
    <location>
        <begin position="345"/>
        <end position="376"/>
    </location>
</feature>
<dbReference type="InterPro" id="IPR011009">
    <property type="entry name" value="Kinase-like_dom_sf"/>
</dbReference>
<dbReference type="EMBL" id="JAUYZG010000007">
    <property type="protein sequence ID" value="KAK2903575.1"/>
    <property type="molecule type" value="Genomic_DNA"/>
</dbReference>
<dbReference type="Proteomes" id="UP001187343">
    <property type="component" value="Unassembled WGS sequence"/>
</dbReference>
<feature type="domain" description="RING-type" evidence="14">
    <location>
        <begin position="742"/>
        <end position="782"/>
    </location>
</feature>
<dbReference type="SUPFAM" id="SSF57850">
    <property type="entry name" value="RING/U-box"/>
    <property type="match status" value="1"/>
</dbReference>
<evidence type="ECO:0000256" key="3">
    <source>
        <dbReference type="ARBA" id="ARBA00022490"/>
    </source>
</evidence>
<dbReference type="CDD" id="cd22424">
    <property type="entry name" value="KH-I_MEX3_rpt2"/>
    <property type="match status" value="1"/>
</dbReference>
<dbReference type="Gene3D" id="3.30.1370.10">
    <property type="entry name" value="K Homology domain, type 1"/>
    <property type="match status" value="2"/>
</dbReference>
<dbReference type="InterPro" id="IPR047227">
    <property type="entry name" value="MEX3"/>
</dbReference>
<evidence type="ECO:0000256" key="11">
    <source>
        <dbReference type="PROSITE-ProRule" id="PRU00175"/>
    </source>
</evidence>
<dbReference type="FunFam" id="3.30.40.10:FF:000090">
    <property type="entry name" value="Mex-3 RNA-binding family member C"/>
    <property type="match status" value="1"/>
</dbReference>
<dbReference type="InterPro" id="IPR036612">
    <property type="entry name" value="KH_dom_type_1_sf"/>
</dbReference>
<dbReference type="InterPro" id="IPR004088">
    <property type="entry name" value="KH_dom_type_1"/>
</dbReference>
<organism evidence="15 16">
    <name type="scientific">Cirrhinus molitorella</name>
    <name type="common">mud carp</name>
    <dbReference type="NCBI Taxonomy" id="172907"/>
    <lineage>
        <taxon>Eukaryota</taxon>
        <taxon>Metazoa</taxon>
        <taxon>Chordata</taxon>
        <taxon>Craniata</taxon>
        <taxon>Vertebrata</taxon>
        <taxon>Euteleostomi</taxon>
        <taxon>Actinopterygii</taxon>
        <taxon>Neopterygii</taxon>
        <taxon>Teleostei</taxon>
        <taxon>Ostariophysi</taxon>
        <taxon>Cypriniformes</taxon>
        <taxon>Cyprinidae</taxon>
        <taxon>Labeoninae</taxon>
        <taxon>Labeonini</taxon>
        <taxon>Cirrhinus</taxon>
    </lineage>
</organism>
<protein>
    <recommendedName>
        <fullName evidence="17">RNA-binding protein MEX3A</fullName>
    </recommendedName>
</protein>
<keyword evidence="7" id="KW-0862">Zinc</keyword>
<dbReference type="GO" id="GO:0003723">
    <property type="term" value="F:RNA binding"/>
    <property type="evidence" value="ECO:0007669"/>
    <property type="project" value="UniProtKB-UniRule"/>
</dbReference>
<dbReference type="InterPro" id="IPR001841">
    <property type="entry name" value="Znf_RING"/>
</dbReference>
<name>A0AA88Q436_9TELE</name>
<dbReference type="GO" id="GO:0005524">
    <property type="term" value="F:ATP binding"/>
    <property type="evidence" value="ECO:0007669"/>
    <property type="project" value="InterPro"/>
</dbReference>
<evidence type="ECO:0000256" key="12">
    <source>
        <dbReference type="SAM" id="MobiDB-lite"/>
    </source>
</evidence>
<dbReference type="GO" id="GO:0008270">
    <property type="term" value="F:zinc ion binding"/>
    <property type="evidence" value="ECO:0007669"/>
    <property type="project" value="UniProtKB-KW"/>
</dbReference>
<keyword evidence="3" id="KW-0963">Cytoplasm</keyword>
<dbReference type="SMART" id="SM00322">
    <property type="entry name" value="KH"/>
    <property type="match status" value="2"/>
</dbReference>
<dbReference type="SUPFAM" id="SSF56112">
    <property type="entry name" value="Protein kinase-like (PK-like)"/>
    <property type="match status" value="1"/>
</dbReference>
<dbReference type="CDD" id="cd16720">
    <property type="entry name" value="RING-HC_MEX3A"/>
    <property type="match status" value="1"/>
</dbReference>
<evidence type="ECO:0000256" key="5">
    <source>
        <dbReference type="ARBA" id="ARBA00022737"/>
    </source>
</evidence>
<evidence type="ECO:0000256" key="10">
    <source>
        <dbReference type="PROSITE-ProRule" id="PRU00117"/>
    </source>
</evidence>
<dbReference type="Pfam" id="PF13920">
    <property type="entry name" value="zf-C3HC4_3"/>
    <property type="match status" value="1"/>
</dbReference>
<dbReference type="InterPro" id="IPR004087">
    <property type="entry name" value="KH_dom"/>
</dbReference>
<dbReference type="GO" id="GO:0005737">
    <property type="term" value="C:cytoplasm"/>
    <property type="evidence" value="ECO:0007669"/>
    <property type="project" value="UniProtKB-SubCell"/>
</dbReference>
<dbReference type="PROSITE" id="PS50011">
    <property type="entry name" value="PROTEIN_KINASE_DOM"/>
    <property type="match status" value="1"/>
</dbReference>
<evidence type="ECO:0000313" key="16">
    <source>
        <dbReference type="Proteomes" id="UP001187343"/>
    </source>
</evidence>
<dbReference type="PROSITE" id="PS00108">
    <property type="entry name" value="PROTEIN_KINASE_ST"/>
    <property type="match status" value="1"/>
</dbReference>
<dbReference type="InterPro" id="IPR000719">
    <property type="entry name" value="Prot_kinase_dom"/>
</dbReference>
<evidence type="ECO:0000259" key="13">
    <source>
        <dbReference type="PROSITE" id="PS50011"/>
    </source>
</evidence>
<proteinExistence type="predicted"/>
<dbReference type="Pfam" id="PF00069">
    <property type="entry name" value="Pkinase"/>
    <property type="match status" value="1"/>
</dbReference>
<dbReference type="PROSITE" id="PS50089">
    <property type="entry name" value="ZF_RING_2"/>
    <property type="match status" value="1"/>
</dbReference>
<evidence type="ECO:0000256" key="4">
    <source>
        <dbReference type="ARBA" id="ARBA00022723"/>
    </source>
</evidence>
<evidence type="ECO:0000256" key="7">
    <source>
        <dbReference type="ARBA" id="ARBA00022833"/>
    </source>
</evidence>
<dbReference type="InterPro" id="IPR047226">
    <property type="entry name" value="KH-I_MEX3_rpt2"/>
</dbReference>
<keyword evidence="5" id="KW-0677">Repeat</keyword>
<dbReference type="InterPro" id="IPR008271">
    <property type="entry name" value="Ser/Thr_kinase_AS"/>
</dbReference>
<dbReference type="Gene3D" id="1.10.510.10">
    <property type="entry name" value="Transferase(Phosphotransferase) domain 1"/>
    <property type="match status" value="1"/>
</dbReference>
<comment type="subcellular location">
    <subcellularLocation>
        <location evidence="2">Cytoplasm</location>
    </subcellularLocation>
    <subcellularLocation>
        <location evidence="1">Nucleus</location>
    </subcellularLocation>
</comment>
<keyword evidence="4" id="KW-0479">Metal-binding</keyword>
<dbReference type="PROSITE" id="PS50084">
    <property type="entry name" value="KH_TYPE_1"/>
    <property type="match status" value="2"/>
</dbReference>